<sequence>MWVVYMDDQLRYRLLTGAVYTLGCTGCDINVANDASISKSHLTVEVSLLPTRDTDQSLEAGAEDETYPAQIILTDTSEYGTEVFCSSLSSSSSKSRYTIAESDDSGLQNAATRELQLFCDSAKRMELKKNEQFFVPRDVAVWRKFSVAVGTNGTVLEFRWAPLCIFTLGIADQQWLDGWFSRCNASIVSDVSKANFFVTPCLTLAPVSIAALCCSSRIVTPAFFESLARRIDSDPSEFAPPLSSAWSAVTYNEDETKASRRPCESTAKGWNGETAAALEELVFKPLNSDKRHGLLAGVTFVVIQRALYEEVRVFVPCAQGCVLLDLSLEDADDHEGREAALSSFRSTHRTHVVLFSRGERLPFGNLVRLLRDRLGMFCLEYVDLVKCIVYMKPLPATSFHSSVVLDDPVKLRKDSLEEGEAQAAVKPHGDGKEREVAVSDKFSAKRMRTSRGLDGRHTDPIPLFDDLTGNAGHEISVAVAGDLRHHKRTRVEAGEGWIRREQSFATDCKDLVVAPTAALPPYPCFQSYASSSTSGAVVSNGVFEKQQLAACEDSVELMRVTVSSRTDEVLCMRSVDDVDIIPSEVRGVQNSNSFLSNFRDIVLPDTFQHNSGRGPLAKRRGNQNVTTHNKASTGLKSVNNACKSTDREKCGAEDTPGEPECETYDRSDNIFDVKFLL</sequence>
<dbReference type="PANTHER" id="PTHR12162">
    <property type="entry name" value="NIBRIN-RELATED"/>
    <property type="match status" value="1"/>
</dbReference>
<protein>
    <recommendedName>
        <fullName evidence="2">FHA domain-containing protein</fullName>
    </recommendedName>
</protein>
<proteinExistence type="predicted"/>
<accession>G0TYW8</accession>
<dbReference type="AlphaFoldDB" id="G0TYW8"/>
<dbReference type="GO" id="GO:0007095">
    <property type="term" value="P:mitotic G2 DNA damage checkpoint signaling"/>
    <property type="evidence" value="ECO:0007669"/>
    <property type="project" value="InterPro"/>
</dbReference>
<evidence type="ECO:0000313" key="1">
    <source>
        <dbReference type="EMBL" id="CCC49171.1"/>
    </source>
</evidence>
<dbReference type="GO" id="GO:0030870">
    <property type="term" value="C:Mre11 complex"/>
    <property type="evidence" value="ECO:0007669"/>
    <property type="project" value="InterPro"/>
</dbReference>
<dbReference type="Gene3D" id="2.60.200.20">
    <property type="match status" value="1"/>
</dbReference>
<dbReference type="GO" id="GO:0003684">
    <property type="term" value="F:damaged DNA binding"/>
    <property type="evidence" value="ECO:0007669"/>
    <property type="project" value="TreeGrafter"/>
</dbReference>
<dbReference type="CDD" id="cd22667">
    <property type="entry name" value="FHA_NBN"/>
    <property type="match status" value="1"/>
</dbReference>
<name>G0TYW8_TRYVY</name>
<dbReference type="PANTHER" id="PTHR12162:SF0">
    <property type="entry name" value="NIBRIN"/>
    <property type="match status" value="1"/>
</dbReference>
<reference evidence="1" key="1">
    <citation type="journal article" date="2012" name="Proc. Natl. Acad. Sci. U.S.A.">
        <title>Antigenic diversity is generated by distinct evolutionary mechanisms in African trypanosome species.</title>
        <authorList>
            <person name="Jackson A.P."/>
            <person name="Berry A."/>
            <person name="Aslett M."/>
            <person name="Allison H.C."/>
            <person name="Burton P."/>
            <person name="Vavrova-Anderson J."/>
            <person name="Brown R."/>
            <person name="Browne H."/>
            <person name="Corton N."/>
            <person name="Hauser H."/>
            <person name="Gamble J."/>
            <person name="Gilderthorp R."/>
            <person name="Marcello L."/>
            <person name="McQuillan J."/>
            <person name="Otto T.D."/>
            <person name="Quail M.A."/>
            <person name="Sanders M.J."/>
            <person name="van Tonder A."/>
            <person name="Ginger M.L."/>
            <person name="Field M.C."/>
            <person name="Barry J.D."/>
            <person name="Hertz-Fowler C."/>
            <person name="Berriman M."/>
        </authorList>
    </citation>
    <scope>NUCLEOTIDE SEQUENCE</scope>
    <source>
        <strain evidence="1">Y486</strain>
    </source>
</reference>
<dbReference type="VEuPathDB" id="TriTrypDB:TvY486_0704990"/>
<evidence type="ECO:0008006" key="2">
    <source>
        <dbReference type="Google" id="ProtNLM"/>
    </source>
</evidence>
<organism evidence="1">
    <name type="scientific">Trypanosoma vivax (strain Y486)</name>
    <dbReference type="NCBI Taxonomy" id="1055687"/>
    <lineage>
        <taxon>Eukaryota</taxon>
        <taxon>Discoba</taxon>
        <taxon>Euglenozoa</taxon>
        <taxon>Kinetoplastea</taxon>
        <taxon>Metakinetoplastina</taxon>
        <taxon>Trypanosomatida</taxon>
        <taxon>Trypanosomatidae</taxon>
        <taxon>Trypanosoma</taxon>
        <taxon>Duttonella</taxon>
    </lineage>
</organism>
<dbReference type="GO" id="GO:0000724">
    <property type="term" value="P:double-strand break repair via homologous recombination"/>
    <property type="evidence" value="ECO:0007669"/>
    <property type="project" value="TreeGrafter"/>
</dbReference>
<dbReference type="InterPro" id="IPR040227">
    <property type="entry name" value="Nibrin-rel"/>
</dbReference>
<dbReference type="EMBL" id="HE573023">
    <property type="protein sequence ID" value="CCC49171.1"/>
    <property type="molecule type" value="Genomic_DNA"/>
</dbReference>
<gene>
    <name evidence="1" type="ORF">TVY486_0704990</name>
</gene>